<sequence length="412" mass="44771">MFAKFSKSSLATMVTLALVISACGESTSSNSGEGYGNSTPVDTSFNEAELVTNLVDNVITPTFEEFVVKAEGQSIAVDSYCQAEEQYADALIEATELTSKKIAAQQAWQDAMQVWQQAEVMQLGPLLENDSLLRNNIYSWPNVNSCAVDYDVVFFKAGEVNGQPYDISKRTATRRGLAALEYLLFNDELSDSCETGAPDNWNNQTESYRKLARCQFASEVAIDLHHSASELTALWLADDGYANQLKQAGTANSNIETPHDAVNHISDAMFYLDSKTKDGKLAEPLGYILNECGSVICPESVESGFAHQSITHIVNNLKGFDQLLTGNAGTSFVDYLIDEQAQDTADAIVADVQIAINQASSYQASLAETLVTDSATAEQTHQNIKQVTDKLKTDFINSLALELPQTSAGDND</sequence>
<keyword evidence="5" id="KW-1185">Reference proteome</keyword>
<dbReference type="InterPro" id="IPR018976">
    <property type="entry name" value="Imelysin-like"/>
</dbReference>
<accession>A0ABQ6GWF5</accession>
<dbReference type="RefSeq" id="WP_284244727.1">
    <property type="nucleotide sequence ID" value="NZ_BSST01000001.1"/>
</dbReference>
<reference evidence="4 5" key="1">
    <citation type="submission" date="2023-03" db="EMBL/GenBank/DDBJ databases">
        <title>Draft genome sequence of Thalassotalea insulae KCTC 62186T.</title>
        <authorList>
            <person name="Sawabe T."/>
        </authorList>
    </citation>
    <scope>NUCLEOTIDE SEQUENCE [LARGE SCALE GENOMIC DNA]</scope>
    <source>
        <strain evidence="4 5">KCTC 62186</strain>
    </source>
</reference>
<comment type="caution">
    <text evidence="4">The sequence shown here is derived from an EMBL/GenBank/DDBJ whole genome shotgun (WGS) entry which is preliminary data.</text>
</comment>
<dbReference type="EMBL" id="BSST01000001">
    <property type="protein sequence ID" value="GLX78850.1"/>
    <property type="molecule type" value="Genomic_DNA"/>
</dbReference>
<dbReference type="PROSITE" id="PS51257">
    <property type="entry name" value="PROKAR_LIPOPROTEIN"/>
    <property type="match status" value="1"/>
</dbReference>
<dbReference type="Gene3D" id="1.20.1420.20">
    <property type="entry name" value="M75 peptidase, HXXE motif"/>
    <property type="match status" value="1"/>
</dbReference>
<feature type="domain" description="Imelysin-like" evidence="3">
    <location>
        <begin position="61"/>
        <end position="390"/>
    </location>
</feature>
<dbReference type="Proteomes" id="UP001157186">
    <property type="component" value="Unassembled WGS sequence"/>
</dbReference>
<evidence type="ECO:0000259" key="3">
    <source>
        <dbReference type="Pfam" id="PF09375"/>
    </source>
</evidence>
<dbReference type="Pfam" id="PF09375">
    <property type="entry name" value="Peptidase_M75"/>
    <property type="match status" value="1"/>
</dbReference>
<dbReference type="InterPro" id="IPR038352">
    <property type="entry name" value="Imelysin_sf"/>
</dbReference>
<dbReference type="InterPro" id="IPR034984">
    <property type="entry name" value="Imelysin-like_IPPA"/>
</dbReference>
<protein>
    <recommendedName>
        <fullName evidence="3">Imelysin-like domain-containing protein</fullName>
    </recommendedName>
</protein>
<name>A0ABQ6GWF5_9GAMM</name>
<evidence type="ECO:0000256" key="1">
    <source>
        <dbReference type="ARBA" id="ARBA00004196"/>
    </source>
</evidence>
<dbReference type="CDD" id="cd14659">
    <property type="entry name" value="Imelysin-like_IPPA"/>
    <property type="match status" value="1"/>
</dbReference>
<evidence type="ECO:0000313" key="5">
    <source>
        <dbReference type="Proteomes" id="UP001157186"/>
    </source>
</evidence>
<evidence type="ECO:0000256" key="2">
    <source>
        <dbReference type="ARBA" id="ARBA00022729"/>
    </source>
</evidence>
<proteinExistence type="predicted"/>
<comment type="subcellular location">
    <subcellularLocation>
        <location evidence="1">Cell envelope</location>
    </subcellularLocation>
</comment>
<organism evidence="4 5">
    <name type="scientific">Thalassotalea insulae</name>
    <dbReference type="NCBI Taxonomy" id="2056778"/>
    <lineage>
        <taxon>Bacteria</taxon>
        <taxon>Pseudomonadati</taxon>
        <taxon>Pseudomonadota</taxon>
        <taxon>Gammaproteobacteria</taxon>
        <taxon>Alteromonadales</taxon>
        <taxon>Colwelliaceae</taxon>
        <taxon>Thalassotalea</taxon>
    </lineage>
</organism>
<gene>
    <name evidence="4" type="ORF">tinsulaeT_21900</name>
</gene>
<evidence type="ECO:0000313" key="4">
    <source>
        <dbReference type="EMBL" id="GLX78850.1"/>
    </source>
</evidence>
<keyword evidence="2" id="KW-0732">Signal</keyword>